<dbReference type="PhylomeDB" id="A0A060SYB8"/>
<comment type="similarity">
    <text evidence="2">Belongs to the NAD(P)-dependent epimerase/dehydratase family. Dihydroflavonol-4-reductase subfamily.</text>
</comment>
<dbReference type="AlphaFoldDB" id="A0A060SYB8"/>
<dbReference type="PANTHER" id="PTHR10366">
    <property type="entry name" value="NAD DEPENDENT EPIMERASE/DEHYDRATASE"/>
    <property type="match status" value="1"/>
</dbReference>
<dbReference type="SUPFAM" id="SSF51735">
    <property type="entry name" value="NAD(P)-binding Rossmann-fold domains"/>
    <property type="match status" value="1"/>
</dbReference>
<gene>
    <name evidence="4" type="ORF">GNLVRS02_ARAD1A11198g</name>
</gene>
<accession>A0A060SYB8</accession>
<evidence type="ECO:0000256" key="2">
    <source>
        <dbReference type="ARBA" id="ARBA00023445"/>
    </source>
</evidence>
<evidence type="ECO:0000313" key="4">
    <source>
        <dbReference type="EMBL" id="CDP33519.1"/>
    </source>
</evidence>
<organism evidence="4">
    <name type="scientific">Blastobotrys adeninivorans</name>
    <name type="common">Yeast</name>
    <name type="synonym">Arxula adeninivorans</name>
    <dbReference type="NCBI Taxonomy" id="409370"/>
    <lineage>
        <taxon>Eukaryota</taxon>
        <taxon>Fungi</taxon>
        <taxon>Dikarya</taxon>
        <taxon>Ascomycota</taxon>
        <taxon>Saccharomycotina</taxon>
        <taxon>Dipodascomycetes</taxon>
        <taxon>Dipodascales</taxon>
        <taxon>Trichomonascaceae</taxon>
        <taxon>Blastobotrys</taxon>
    </lineage>
</organism>
<dbReference type="GO" id="GO:0016616">
    <property type="term" value="F:oxidoreductase activity, acting on the CH-OH group of donors, NAD or NADP as acceptor"/>
    <property type="evidence" value="ECO:0007669"/>
    <property type="project" value="TreeGrafter"/>
</dbReference>
<evidence type="ECO:0000259" key="3">
    <source>
        <dbReference type="Pfam" id="PF01370"/>
    </source>
</evidence>
<protein>
    <submittedName>
        <fullName evidence="4">ARAD1A11198p</fullName>
    </submittedName>
</protein>
<dbReference type="Pfam" id="PF01370">
    <property type="entry name" value="Epimerase"/>
    <property type="match status" value="1"/>
</dbReference>
<dbReference type="EMBL" id="HG937691">
    <property type="protein sequence ID" value="CDP33519.1"/>
    <property type="molecule type" value="Genomic_DNA"/>
</dbReference>
<reference evidence="4" key="1">
    <citation type="submission" date="2014-02" db="EMBL/GenBank/DDBJ databases">
        <authorList>
            <person name="Genoscope - CEA"/>
        </authorList>
    </citation>
    <scope>NUCLEOTIDE SEQUENCE</scope>
    <source>
        <strain evidence="4">LS3</strain>
    </source>
</reference>
<name>A0A060SYB8_BLAAD</name>
<proteinExistence type="inferred from homology"/>
<dbReference type="InterPro" id="IPR050425">
    <property type="entry name" value="NAD(P)_dehydrat-like"/>
</dbReference>
<evidence type="ECO:0000256" key="1">
    <source>
        <dbReference type="ARBA" id="ARBA00023002"/>
    </source>
</evidence>
<keyword evidence="1" id="KW-0560">Oxidoreductase</keyword>
<feature type="domain" description="NAD-dependent epimerase/dehydratase" evidence="3">
    <location>
        <begin position="4"/>
        <end position="258"/>
    </location>
</feature>
<dbReference type="Gene3D" id="3.40.50.720">
    <property type="entry name" value="NAD(P)-binding Rossmann-like Domain"/>
    <property type="match status" value="1"/>
</dbReference>
<reference evidence="4" key="2">
    <citation type="submission" date="2014-06" db="EMBL/GenBank/DDBJ databases">
        <title>The complete genome of Blastobotrys (Arxula) adeninivorans LS3 - a yeast of biotechnological interest.</title>
        <authorList>
            <person name="Kunze G."/>
            <person name="Gaillardin C."/>
            <person name="Czernicka M."/>
            <person name="Durrens P."/>
            <person name="Martin T."/>
            <person name="Boer E."/>
            <person name="Gabaldon T."/>
            <person name="Cruz J."/>
            <person name="Talla E."/>
            <person name="Marck C."/>
            <person name="Goffeau A."/>
            <person name="Barbe V."/>
            <person name="Baret P."/>
            <person name="Baronian K."/>
            <person name="Beier S."/>
            <person name="Bleykasten C."/>
            <person name="Bode R."/>
            <person name="Casaregola S."/>
            <person name="Despons L."/>
            <person name="Fairhead C."/>
            <person name="Giersberg M."/>
            <person name="Gierski P."/>
            <person name="Hahnel U."/>
            <person name="Hartmann A."/>
            <person name="Jankowska D."/>
            <person name="Jubin C."/>
            <person name="Jung P."/>
            <person name="Lafontaine I."/>
            <person name="Leh-Louis V."/>
            <person name="Lemaire M."/>
            <person name="Marcet-Houben M."/>
            <person name="Mascher M."/>
            <person name="Morel G."/>
            <person name="Richard G.-F."/>
            <person name="Riechen J."/>
            <person name="Sacerdot C."/>
            <person name="Sarkar A."/>
            <person name="Savel G."/>
            <person name="Schacherer J."/>
            <person name="Sherman D."/>
            <person name="Straub M.-L."/>
            <person name="Stein N."/>
            <person name="Thierry A."/>
            <person name="Trautwein-Schult A."/>
            <person name="Westhof E."/>
            <person name="Worch S."/>
            <person name="Dujon B."/>
            <person name="Souciet J.-L."/>
            <person name="Wincker P."/>
            <person name="Scholz U."/>
            <person name="Neuveglise N."/>
        </authorList>
    </citation>
    <scope>NUCLEOTIDE SEQUENCE</scope>
    <source>
        <strain evidence="4">LS3</strain>
    </source>
</reference>
<dbReference type="InterPro" id="IPR036291">
    <property type="entry name" value="NAD(P)-bd_dom_sf"/>
</dbReference>
<dbReference type="InterPro" id="IPR001509">
    <property type="entry name" value="Epimerase_deHydtase"/>
</dbReference>
<dbReference type="PANTHER" id="PTHR10366:SF564">
    <property type="entry name" value="STEROL-4-ALPHA-CARBOXYLATE 3-DEHYDROGENASE, DECARBOXYLATING"/>
    <property type="match status" value="1"/>
</dbReference>
<sequence>MGKVLLTGATGYIGAHILEDLVKKGFDIVSTVRNRTKADWLRQLHPNAPIEFAYVDSITEDGAFDRVFSDHNDIEYVIHAASPVGPPKNDPVKDSLDPAMKGTGGILKSVLNYGSMVRHVVVTSSFAAVKNSYNVNSQDTLSEKSWNPITFEDAVKDTTKTYAGSKTLAEKIVWEFVDQYKPNFSVTTILPGFCLGPLIHPIFSPDGLTSPKPVYMMLHLDADSTDRPEPKMLRGCIDVRDVALAHVRAIERPKESAGKRWFLVSQWLHTQQVLDIVNRRFPELKGKVAVGKPFAEGEFESLLAQYPKLDTTATRAQSGIQFHPLEESIVDTVKSLIQLEKQWN</sequence>